<dbReference type="AlphaFoldDB" id="A0A1C3NKE9"/>
<sequence>MRRIGRLFGSSSSSSSSRAAENDQRRDRDADRSRRGSDVNPRFAGLSSRPTSPASRPASPPRALSNQEHMGNRDIQNQILPNLINVRNQCANNPALERTYRRAAKGVQHAQDRLAGNTRTRSRDELAEMLEKCRRELEHFTSTQYQAVRASASESYAPGESTLPGSHAHIPREVMNLAMGMLFNYETMVNPVRMNEWQRTKVGNLLKDIANNEPVSHAAVYNAYQVRDNPRALIETLVAHVSR</sequence>
<feature type="compositionally biased region" description="Low complexity" evidence="1">
    <location>
        <begin position="47"/>
        <end position="63"/>
    </location>
</feature>
<gene>
    <name evidence="2" type="ORF">XBLMG947_1674</name>
</gene>
<feature type="region of interest" description="Disordered" evidence="1">
    <location>
        <begin position="1"/>
        <end position="70"/>
    </location>
</feature>
<dbReference type="EMBL" id="FLTX01000023">
    <property type="protein sequence ID" value="SBV50892.1"/>
    <property type="molecule type" value="Genomic_DNA"/>
</dbReference>
<name>A0A1C3NKE9_9XANT</name>
<organism evidence="2 3">
    <name type="scientific">Xanthomonas bromi</name>
    <dbReference type="NCBI Taxonomy" id="56449"/>
    <lineage>
        <taxon>Bacteria</taxon>
        <taxon>Pseudomonadati</taxon>
        <taxon>Pseudomonadota</taxon>
        <taxon>Gammaproteobacteria</taxon>
        <taxon>Lysobacterales</taxon>
        <taxon>Lysobacteraceae</taxon>
        <taxon>Xanthomonas</taxon>
    </lineage>
</organism>
<evidence type="ECO:0000313" key="3">
    <source>
        <dbReference type="Proteomes" id="UP000092503"/>
    </source>
</evidence>
<feature type="compositionally biased region" description="Basic and acidic residues" evidence="1">
    <location>
        <begin position="20"/>
        <end position="37"/>
    </location>
</feature>
<dbReference type="Proteomes" id="UP000092503">
    <property type="component" value="Unassembled WGS sequence"/>
</dbReference>
<feature type="compositionally biased region" description="Low complexity" evidence="1">
    <location>
        <begin position="10"/>
        <end position="19"/>
    </location>
</feature>
<proteinExistence type="predicted"/>
<evidence type="ECO:0000256" key="1">
    <source>
        <dbReference type="SAM" id="MobiDB-lite"/>
    </source>
</evidence>
<protein>
    <submittedName>
        <fullName evidence="2">Putative secreted protein</fullName>
    </submittedName>
</protein>
<accession>A0A1C3NKE9</accession>
<evidence type="ECO:0000313" key="2">
    <source>
        <dbReference type="EMBL" id="SBV50892.1"/>
    </source>
</evidence>
<reference evidence="2 3" key="1">
    <citation type="submission" date="2016-06" db="EMBL/GenBank/DDBJ databases">
        <authorList>
            <person name="Kjaerup R.B."/>
            <person name="Dalgaard T.S."/>
            <person name="Juul-Madsen H.R."/>
        </authorList>
    </citation>
    <scope>NUCLEOTIDE SEQUENCE [LARGE SCALE GENOMIC DNA]</scope>
    <source>
        <strain evidence="2">LMG947</strain>
    </source>
</reference>